<reference evidence="1 2" key="1">
    <citation type="submission" date="2020-08" db="EMBL/GenBank/DDBJ databases">
        <title>The Agave Microbiome: Exploring the role of microbial communities in plant adaptations to desert environments.</title>
        <authorList>
            <person name="Partida-Martinez L.P."/>
        </authorList>
    </citation>
    <scope>NUCLEOTIDE SEQUENCE [LARGE SCALE GENOMIC DNA]</scope>
    <source>
        <strain evidence="1 2">AS2.3</strain>
    </source>
</reference>
<dbReference type="Proteomes" id="UP000517753">
    <property type="component" value="Unassembled WGS sequence"/>
</dbReference>
<dbReference type="RefSeq" id="WP_179509807.1">
    <property type="nucleotide sequence ID" value="NZ_JACCBY010000005.1"/>
</dbReference>
<comment type="caution">
    <text evidence="1">The sequence shown here is derived from an EMBL/GenBank/DDBJ whole genome shotgun (WGS) entry which is preliminary data.</text>
</comment>
<dbReference type="AlphaFoldDB" id="A0A7Y9FQ52"/>
<protein>
    <submittedName>
        <fullName evidence="1">Uncharacterized protein</fullName>
    </submittedName>
</protein>
<name>A0A7Y9FQ52_9SPHN</name>
<gene>
    <name evidence="1" type="ORF">HD841_003187</name>
</gene>
<evidence type="ECO:0000313" key="2">
    <source>
        <dbReference type="Proteomes" id="UP000517753"/>
    </source>
</evidence>
<organism evidence="1 2">
    <name type="scientific">Sphingomonas melonis</name>
    <dbReference type="NCBI Taxonomy" id="152682"/>
    <lineage>
        <taxon>Bacteria</taxon>
        <taxon>Pseudomonadati</taxon>
        <taxon>Pseudomonadota</taxon>
        <taxon>Alphaproteobacteria</taxon>
        <taxon>Sphingomonadales</taxon>
        <taxon>Sphingomonadaceae</taxon>
        <taxon>Sphingomonas</taxon>
    </lineage>
</organism>
<keyword evidence="2" id="KW-1185">Reference proteome</keyword>
<proteinExistence type="predicted"/>
<dbReference type="EMBL" id="JACCBY010000005">
    <property type="protein sequence ID" value="NYD91379.1"/>
    <property type="molecule type" value="Genomic_DNA"/>
</dbReference>
<sequence>MARPWLPSDATSATLVGWFDAQDASTLTVESGGGVSAWRSKVGGWGVTQTTAANQPPYSTYNNLPAVFPTTDSQFLSGAAPASLPIGGDAGSMTGVGTVIAYRNTYSTMFYYGSANQNKARSIAATGNAVSSGYYGNDVQGNVTWPGYTRLFISSISATGYAEQWIDGGTVQAAQKNVLSTPTGSTFWICRSINGDPWRNPVQEICLWKGTLSADERALLEGYYAWRWNLVAQLPAGHRWKNAQPTVSGGPTFSAGAGAIVITGQMANLLFGHTLPTSVGMVLLTGQAVRPLAGRRLAAGPGSFAIASAGASLTRTRVLLMGGASFTVTGRPANLLHGYTLPAAGGSLSCTGQPARLRTDRRLIAEATTYAVSGRAAELRQVGKLSIGAERAQFILTGQAMRLAASRRLVAQPAALQLLGQLVTIRLARRLAASPGVFAVALQPAIMILGTASAPIVVPTARRANLTTTGSRRLTLSSIGTRRLTI</sequence>
<evidence type="ECO:0000313" key="1">
    <source>
        <dbReference type="EMBL" id="NYD91379.1"/>
    </source>
</evidence>
<accession>A0A7Y9FQ52</accession>